<feature type="compositionally biased region" description="Basic residues" evidence="1">
    <location>
        <begin position="250"/>
        <end position="259"/>
    </location>
</feature>
<accession>A0ABT6F4U7</accession>
<protein>
    <recommendedName>
        <fullName evidence="4">Tc1-like transposase DDE domain-containing protein</fullName>
    </recommendedName>
</protein>
<dbReference type="EMBL" id="JARRAG010000001">
    <property type="protein sequence ID" value="MDG3002425.1"/>
    <property type="molecule type" value="Genomic_DNA"/>
</dbReference>
<proteinExistence type="predicted"/>
<comment type="caution">
    <text evidence="2">The sequence shown here is derived from an EMBL/GenBank/DDBJ whole genome shotgun (WGS) entry which is preliminary data.</text>
</comment>
<feature type="region of interest" description="Disordered" evidence="1">
    <location>
        <begin position="190"/>
        <end position="279"/>
    </location>
</feature>
<evidence type="ECO:0000256" key="1">
    <source>
        <dbReference type="SAM" id="MobiDB-lite"/>
    </source>
</evidence>
<reference evidence="2 3" key="1">
    <citation type="submission" date="2023-03" db="EMBL/GenBank/DDBJ databases">
        <title>Paludisphaera mucosa sp. nov. a novel planctomycete from northern fen.</title>
        <authorList>
            <person name="Ivanova A."/>
        </authorList>
    </citation>
    <scope>NUCLEOTIDE SEQUENCE [LARGE SCALE GENOMIC DNA]</scope>
    <source>
        <strain evidence="2 3">Pla2</strain>
    </source>
</reference>
<keyword evidence="3" id="KW-1185">Reference proteome</keyword>
<name>A0ABT6F4U7_9BACT</name>
<sequence>MERTFTARKESEAIEGEPARQSHEYLRNGTAKILPLFHPADGSVRVEGATACPDAVLHGWLRRELTTVLPAGLTPTTGVDEPGANRAGWEHWQDGLSVKPTLPVDPPPPRMLLVLDNLAGCKTPEFVCWLLSRGVMPLYTPAGGSWLNMAESIQRVLKRQALDGQQRDDADQIISWFEAVARHWNEAPTPFNWGGKRSDRRRLERHRVGGSGACTRRPLRRSDSRGYGYVRDKCPTRSAGPRAADSPRRVGSRPGRRARSGLPQARRDGGRAGSRRRRGALVLDVGVRVQINHHSPERIASPA</sequence>
<dbReference type="RefSeq" id="WP_277858789.1">
    <property type="nucleotide sequence ID" value="NZ_JARRAG010000001.1"/>
</dbReference>
<organism evidence="2 3">
    <name type="scientific">Paludisphaera mucosa</name>
    <dbReference type="NCBI Taxonomy" id="3030827"/>
    <lineage>
        <taxon>Bacteria</taxon>
        <taxon>Pseudomonadati</taxon>
        <taxon>Planctomycetota</taxon>
        <taxon>Planctomycetia</taxon>
        <taxon>Isosphaerales</taxon>
        <taxon>Isosphaeraceae</taxon>
        <taxon>Paludisphaera</taxon>
    </lineage>
</organism>
<dbReference type="Proteomes" id="UP001216907">
    <property type="component" value="Unassembled WGS sequence"/>
</dbReference>
<feature type="region of interest" description="Disordered" evidence="1">
    <location>
        <begin position="1"/>
        <end position="22"/>
    </location>
</feature>
<evidence type="ECO:0000313" key="2">
    <source>
        <dbReference type="EMBL" id="MDG3002425.1"/>
    </source>
</evidence>
<feature type="compositionally biased region" description="Basic and acidic residues" evidence="1">
    <location>
        <begin position="220"/>
        <end position="235"/>
    </location>
</feature>
<evidence type="ECO:0008006" key="4">
    <source>
        <dbReference type="Google" id="ProtNLM"/>
    </source>
</evidence>
<evidence type="ECO:0000313" key="3">
    <source>
        <dbReference type="Proteomes" id="UP001216907"/>
    </source>
</evidence>
<gene>
    <name evidence="2" type="ORF">PZE19_01370</name>
</gene>